<protein>
    <submittedName>
        <fullName evidence="1">Uncharacterized protein</fullName>
    </submittedName>
</protein>
<proteinExistence type="predicted"/>
<gene>
    <name evidence="1" type="ORF">DRF59_11460</name>
</gene>
<accession>A0A3D9CKZ9</accession>
<dbReference type="AlphaFoldDB" id="A0A3D9CKZ9"/>
<name>A0A3D9CKZ9_9FLAO</name>
<evidence type="ECO:0000313" key="1">
    <source>
        <dbReference type="EMBL" id="REC66446.1"/>
    </source>
</evidence>
<dbReference type="OrthoDB" id="674954at2"/>
<comment type="caution">
    <text evidence="1">The sequence shown here is derived from an EMBL/GenBank/DDBJ whole genome shotgun (WGS) entry which is preliminary data.</text>
</comment>
<dbReference type="RefSeq" id="WP_115959845.1">
    <property type="nucleotide sequence ID" value="NZ_CBCRVL010000003.1"/>
</dbReference>
<evidence type="ECO:0000313" key="2">
    <source>
        <dbReference type="Proteomes" id="UP000256769"/>
    </source>
</evidence>
<sequence>MADIDYNQLLKDMLNAMKQSLTDDWSNAQPYVKAEVNSFINNIKLIGELKLTGKITEEKARLYLEMQKSTMRIVLLTIDGLTIIAVENAINAAINVVKNTVNTAIGWVIL</sequence>
<reference evidence="1 2" key="1">
    <citation type="journal article" date="2007" name="Int. J. Syst. Evol. Microbiol.">
        <title>Chryseobacterium flavum sp. nov., isolated from polluted soil.</title>
        <authorList>
            <person name="Zhou Y."/>
            <person name="Dong J."/>
            <person name="Wang X."/>
            <person name="Huang X."/>
            <person name="Zhang K.Y."/>
            <person name="Zhang Y.Q."/>
            <person name="Guo Y.F."/>
            <person name="Lai R."/>
            <person name="Li W.J."/>
        </authorList>
    </citation>
    <scope>NUCLEOTIDE SEQUENCE [LARGE SCALE GENOMIC DNA]</scope>
    <source>
        <strain evidence="1 2">KCTC 12877</strain>
    </source>
</reference>
<dbReference type="Proteomes" id="UP000256769">
    <property type="component" value="Unassembled WGS sequence"/>
</dbReference>
<organism evidence="1 2">
    <name type="scientific">Chryseobacterium flavum</name>
    <dbReference type="NCBI Taxonomy" id="415851"/>
    <lineage>
        <taxon>Bacteria</taxon>
        <taxon>Pseudomonadati</taxon>
        <taxon>Bacteroidota</taxon>
        <taxon>Flavobacteriia</taxon>
        <taxon>Flavobacteriales</taxon>
        <taxon>Weeksellaceae</taxon>
        <taxon>Chryseobacterium group</taxon>
        <taxon>Chryseobacterium</taxon>
    </lineage>
</organism>
<dbReference type="EMBL" id="QNUE01000008">
    <property type="protein sequence ID" value="REC66446.1"/>
    <property type="molecule type" value="Genomic_DNA"/>
</dbReference>
<keyword evidence="2" id="KW-1185">Reference proteome</keyword>